<dbReference type="Proteomes" id="UP001168972">
    <property type="component" value="Unassembled WGS sequence"/>
</dbReference>
<gene>
    <name evidence="1" type="ORF">PV327_011607</name>
</gene>
<dbReference type="GO" id="GO:0006629">
    <property type="term" value="P:lipid metabolic process"/>
    <property type="evidence" value="ECO:0007669"/>
    <property type="project" value="InterPro"/>
</dbReference>
<reference evidence="1" key="2">
    <citation type="submission" date="2023-03" db="EMBL/GenBank/DDBJ databases">
        <authorList>
            <person name="Inwood S.N."/>
            <person name="Skelly J.G."/>
            <person name="Guhlin J."/>
            <person name="Harrop T.W.R."/>
            <person name="Goldson S.G."/>
            <person name="Dearden P.K."/>
        </authorList>
    </citation>
    <scope>NUCLEOTIDE SEQUENCE</scope>
    <source>
        <strain evidence="1">Lincoln</strain>
        <tissue evidence="1">Whole body</tissue>
    </source>
</reference>
<reference evidence="1" key="1">
    <citation type="journal article" date="2023" name="bioRxiv">
        <title>Scaffold-level genome assemblies of two parasitoid biocontrol wasps reveal the parthenogenesis mechanism and an associated novel virus.</title>
        <authorList>
            <person name="Inwood S."/>
            <person name="Skelly J."/>
            <person name="Guhlin J."/>
            <person name="Harrop T."/>
            <person name="Goldson S."/>
            <person name="Dearden P."/>
        </authorList>
    </citation>
    <scope>NUCLEOTIDE SEQUENCE</scope>
    <source>
        <strain evidence="1">Lincoln</strain>
        <tissue evidence="1">Whole body</tissue>
    </source>
</reference>
<keyword evidence="2" id="KW-1185">Reference proteome</keyword>
<accession>A0AA39FHE8</accession>
<dbReference type="AlphaFoldDB" id="A0AA39FHE8"/>
<dbReference type="SUPFAM" id="SSF51695">
    <property type="entry name" value="PLC-like phosphodiesterases"/>
    <property type="match status" value="1"/>
</dbReference>
<dbReference type="PANTHER" id="PTHR13593:SF113">
    <property type="entry name" value="SI:DKEY-266F7.9"/>
    <property type="match status" value="1"/>
</dbReference>
<proteinExistence type="predicted"/>
<name>A0AA39FHE8_MICHY</name>
<dbReference type="EMBL" id="JAQQBR010001245">
    <property type="protein sequence ID" value="KAK0169384.1"/>
    <property type="molecule type" value="Genomic_DNA"/>
</dbReference>
<organism evidence="1 2">
    <name type="scientific">Microctonus hyperodae</name>
    <name type="common">Parasitoid wasp</name>
    <dbReference type="NCBI Taxonomy" id="165561"/>
    <lineage>
        <taxon>Eukaryota</taxon>
        <taxon>Metazoa</taxon>
        <taxon>Ecdysozoa</taxon>
        <taxon>Arthropoda</taxon>
        <taxon>Hexapoda</taxon>
        <taxon>Insecta</taxon>
        <taxon>Pterygota</taxon>
        <taxon>Neoptera</taxon>
        <taxon>Endopterygota</taxon>
        <taxon>Hymenoptera</taxon>
        <taxon>Apocrita</taxon>
        <taxon>Ichneumonoidea</taxon>
        <taxon>Braconidae</taxon>
        <taxon>Euphorinae</taxon>
        <taxon>Microctonus</taxon>
    </lineage>
</organism>
<feature type="non-terminal residue" evidence="1">
    <location>
        <position position="1"/>
    </location>
</feature>
<dbReference type="GO" id="GO:0008081">
    <property type="term" value="F:phosphoric diester hydrolase activity"/>
    <property type="evidence" value="ECO:0007669"/>
    <property type="project" value="InterPro"/>
</dbReference>
<sequence length="126" mass="14512">MGARYFDLRPGKHNDEYWIYHGDFLMTPLQQTIDDVKQFMNNTQEIVLLHFKEFPHGKRASMAELTMSVHGVISHAVAEAFGMEHTSLRQMASSIAPHVTQWYNEFFYENASIIAVDYLNSTGIVE</sequence>
<protein>
    <submittedName>
        <fullName evidence="1">Uncharacterized protein</fullName>
    </submittedName>
</protein>
<evidence type="ECO:0000313" key="1">
    <source>
        <dbReference type="EMBL" id="KAK0169384.1"/>
    </source>
</evidence>
<comment type="caution">
    <text evidence="1">The sequence shown here is derived from an EMBL/GenBank/DDBJ whole genome shotgun (WGS) entry which is preliminary data.</text>
</comment>
<dbReference type="Gene3D" id="3.20.20.190">
    <property type="entry name" value="Phosphatidylinositol (PI) phosphodiesterase"/>
    <property type="match status" value="1"/>
</dbReference>
<dbReference type="InterPro" id="IPR017946">
    <property type="entry name" value="PLC-like_Pdiesterase_TIM-brl"/>
</dbReference>
<evidence type="ECO:0000313" key="2">
    <source>
        <dbReference type="Proteomes" id="UP001168972"/>
    </source>
</evidence>
<dbReference type="InterPro" id="IPR051057">
    <property type="entry name" value="PI-PLC_domain"/>
</dbReference>
<dbReference type="PANTHER" id="PTHR13593">
    <property type="match status" value="1"/>
</dbReference>